<evidence type="ECO:0000256" key="6">
    <source>
        <dbReference type="ARBA" id="ARBA00022728"/>
    </source>
</evidence>
<reference evidence="16 17" key="1">
    <citation type="submission" date="2017-04" db="EMBL/GenBank/DDBJ databases">
        <title>Draft genome of the yeast Clavispora lusitaniae type strain CBS 6936.</title>
        <authorList>
            <person name="Durrens P."/>
            <person name="Klopp C."/>
            <person name="Biteau N."/>
            <person name="Fitton-Ouhabi V."/>
            <person name="Dementhon K."/>
            <person name="Accoceberry I."/>
            <person name="Sherman D.J."/>
            <person name="Noel T."/>
        </authorList>
    </citation>
    <scope>NUCLEOTIDE SEQUENCE [LARGE SCALE GENOMIC DNA]</scope>
    <source>
        <strain evidence="16 17">CBS 6936</strain>
    </source>
</reference>
<dbReference type="InterPro" id="IPR038464">
    <property type="entry name" value="Ribosomal_eL38_sf"/>
</dbReference>
<dbReference type="InterPro" id="IPR039979">
    <property type="entry name" value="PRPF18"/>
</dbReference>
<keyword evidence="10 13" id="KW-0687">Ribonucleoprotein</keyword>
<dbReference type="Gene3D" id="3.30.720.90">
    <property type="match status" value="1"/>
</dbReference>
<dbReference type="KEGG" id="clus:A9F13_12g01023"/>
<keyword evidence="7 13" id="KW-0689">Ribosomal protein</keyword>
<dbReference type="GO" id="GO:0071021">
    <property type="term" value="C:U2-type post-spliceosomal complex"/>
    <property type="evidence" value="ECO:0007669"/>
    <property type="project" value="TreeGrafter"/>
</dbReference>
<feature type="domain" description="Prp18" evidence="15">
    <location>
        <begin position="134"/>
        <end position="258"/>
    </location>
</feature>
<comment type="similarity">
    <text evidence="3">Belongs to the PRP18 family.</text>
</comment>
<proteinExistence type="inferred from homology"/>
<dbReference type="FunFam" id="3.30.720.90:FF:000002">
    <property type="entry name" value="60S ribosomal proteins L38"/>
    <property type="match status" value="1"/>
</dbReference>
<dbReference type="PANTHER" id="PTHR13007">
    <property type="entry name" value="PRE-MRNA SPLICING FACTOR-RELATED"/>
    <property type="match status" value="1"/>
</dbReference>
<dbReference type="Proteomes" id="UP000195602">
    <property type="component" value="Unassembled WGS sequence"/>
</dbReference>
<evidence type="ECO:0000256" key="1">
    <source>
        <dbReference type="ARBA" id="ARBA00004123"/>
    </source>
</evidence>
<evidence type="ECO:0000259" key="15">
    <source>
        <dbReference type="Pfam" id="PF02840"/>
    </source>
</evidence>
<keyword evidence="9" id="KW-0539">Nucleus</keyword>
<sequence length="337" mass="38499">MNFGKLLSKEIERKRKTSQPTPASKKTKQSVPSASEAPSVEDQFLASVPDDKLQQSLQSLEQAPDEDLSKAEQLHKLEILVRHEKKNARYKAYLDMENDVDVTIHLEDIGSISEKDSSTRLAMQVRKFIKQIVRNWESAPSEKFPESLLTETKRDLVKLMYKLRSGKLKRDMLVSLCTIVYYIQTENFTKANEAYMKLSIGNVAWPIGVRDVGIHARSADAKITGDNKDSVANIMQNERTRLWIIAVKRLLNYSEQSYLNLSQIKDIKEFVELARRADIKSAVVKVNKKLNANGKPFKQTKFKVRGSRYQYTLVVNDATKAKKLQQSLPPTLEIKNL</sequence>
<dbReference type="GO" id="GO:0046540">
    <property type="term" value="C:U4/U6 x U5 tri-snRNP complex"/>
    <property type="evidence" value="ECO:0007669"/>
    <property type="project" value="TreeGrafter"/>
</dbReference>
<evidence type="ECO:0000313" key="17">
    <source>
        <dbReference type="Proteomes" id="UP000195602"/>
    </source>
</evidence>
<dbReference type="InterPro" id="IPR004098">
    <property type="entry name" value="Prp18"/>
</dbReference>
<evidence type="ECO:0000313" key="16">
    <source>
        <dbReference type="EMBL" id="OVF07573.1"/>
    </source>
</evidence>
<name>A0AA91PYX6_CLALS</name>
<keyword evidence="8" id="KW-0508">mRNA splicing</keyword>
<organism evidence="16 17">
    <name type="scientific">Clavispora lusitaniae</name>
    <name type="common">Candida lusitaniae</name>
    <dbReference type="NCBI Taxonomy" id="36911"/>
    <lineage>
        <taxon>Eukaryota</taxon>
        <taxon>Fungi</taxon>
        <taxon>Dikarya</taxon>
        <taxon>Ascomycota</taxon>
        <taxon>Saccharomycotina</taxon>
        <taxon>Pichiomycetes</taxon>
        <taxon>Metschnikowiaceae</taxon>
        <taxon>Clavispora</taxon>
    </lineage>
</organism>
<dbReference type="GO" id="GO:0005682">
    <property type="term" value="C:U5 snRNP"/>
    <property type="evidence" value="ECO:0007669"/>
    <property type="project" value="TreeGrafter"/>
</dbReference>
<keyword evidence="5" id="KW-0507">mRNA processing</keyword>
<dbReference type="Gene3D" id="1.20.940.10">
    <property type="entry name" value="Functional domain of the splicing factor Prp18"/>
    <property type="match status" value="1"/>
</dbReference>
<evidence type="ECO:0000256" key="11">
    <source>
        <dbReference type="ARBA" id="ARBA00035235"/>
    </source>
</evidence>
<feature type="compositionally biased region" description="Polar residues" evidence="14">
    <location>
        <begin position="18"/>
        <end position="33"/>
    </location>
</feature>
<evidence type="ECO:0000256" key="13">
    <source>
        <dbReference type="RuleBase" id="RU003445"/>
    </source>
</evidence>
<comment type="subcellular location">
    <subcellularLocation>
        <location evidence="1">Nucleus</location>
    </subcellularLocation>
</comment>
<dbReference type="Pfam" id="PF01781">
    <property type="entry name" value="Ribosomal_L38e"/>
    <property type="match status" value="1"/>
</dbReference>
<protein>
    <recommendedName>
        <fullName evidence="11">Large ribosomal subunit protein eL38</fullName>
    </recommendedName>
    <alternativeName>
        <fullName evidence="12">60S ribosomal protein L38</fullName>
    </alternativeName>
    <alternativeName>
        <fullName evidence="4">Pre-mRNA-splicing factor 18</fullName>
    </alternativeName>
</protein>
<dbReference type="AlphaFoldDB" id="A0AA91PYX6"/>
<evidence type="ECO:0000256" key="3">
    <source>
        <dbReference type="ARBA" id="ARBA00008137"/>
    </source>
</evidence>
<evidence type="ECO:0000256" key="2">
    <source>
        <dbReference type="ARBA" id="ARBA00007803"/>
    </source>
</evidence>
<evidence type="ECO:0000256" key="5">
    <source>
        <dbReference type="ARBA" id="ARBA00022664"/>
    </source>
</evidence>
<evidence type="ECO:0000256" key="7">
    <source>
        <dbReference type="ARBA" id="ARBA00022980"/>
    </source>
</evidence>
<dbReference type="GO" id="GO:0003735">
    <property type="term" value="F:structural constituent of ribosome"/>
    <property type="evidence" value="ECO:0007669"/>
    <property type="project" value="InterPro"/>
</dbReference>
<keyword evidence="6" id="KW-0747">Spliceosome</keyword>
<dbReference type="Pfam" id="PF02840">
    <property type="entry name" value="Prp18"/>
    <property type="match status" value="1"/>
</dbReference>
<evidence type="ECO:0000256" key="12">
    <source>
        <dbReference type="ARBA" id="ARBA00035338"/>
    </source>
</evidence>
<dbReference type="GO" id="GO:0005840">
    <property type="term" value="C:ribosome"/>
    <property type="evidence" value="ECO:0007669"/>
    <property type="project" value="UniProtKB-KW"/>
</dbReference>
<dbReference type="GO" id="GO:0000350">
    <property type="term" value="P:generation of catalytic spliceosome for second transesterification step"/>
    <property type="evidence" value="ECO:0007669"/>
    <property type="project" value="TreeGrafter"/>
</dbReference>
<feature type="region of interest" description="Disordered" evidence="14">
    <location>
        <begin position="1"/>
        <end position="48"/>
    </location>
</feature>
<evidence type="ECO:0000256" key="4">
    <source>
        <dbReference type="ARBA" id="ARBA00018242"/>
    </source>
</evidence>
<gene>
    <name evidence="16" type="ORF">A9F13_12g01023</name>
</gene>
<comment type="similarity">
    <text evidence="2 13">Belongs to the eukaryotic ribosomal protein eL38 family.</text>
</comment>
<dbReference type="GO" id="GO:0006412">
    <property type="term" value="P:translation"/>
    <property type="evidence" value="ECO:0007669"/>
    <property type="project" value="InterPro"/>
</dbReference>
<evidence type="ECO:0000256" key="8">
    <source>
        <dbReference type="ARBA" id="ARBA00023187"/>
    </source>
</evidence>
<dbReference type="PANTHER" id="PTHR13007:SF19">
    <property type="entry name" value="PRE-MRNA-SPLICING FACTOR 18"/>
    <property type="match status" value="1"/>
</dbReference>
<comment type="caution">
    <text evidence="16">The sequence shown here is derived from an EMBL/GenBank/DDBJ whole genome shotgun (WGS) entry which is preliminary data.</text>
</comment>
<dbReference type="InterPro" id="IPR002675">
    <property type="entry name" value="Ribosomal_eL38"/>
</dbReference>
<evidence type="ECO:0000256" key="10">
    <source>
        <dbReference type="ARBA" id="ARBA00023274"/>
    </source>
</evidence>
<dbReference type="EMBL" id="LYUB02000012">
    <property type="protein sequence ID" value="OVF07573.1"/>
    <property type="molecule type" value="Genomic_DNA"/>
</dbReference>
<dbReference type="SUPFAM" id="SSF47938">
    <property type="entry name" value="Functional domain of the splicing factor Prp18"/>
    <property type="match status" value="1"/>
</dbReference>
<accession>A0AA91PYX6</accession>
<evidence type="ECO:0000256" key="14">
    <source>
        <dbReference type="SAM" id="MobiDB-lite"/>
    </source>
</evidence>
<evidence type="ECO:0000256" key="9">
    <source>
        <dbReference type="ARBA" id="ARBA00023242"/>
    </source>
</evidence>